<reference evidence="2 3" key="1">
    <citation type="journal article" date="2015" name="Genome Announc.">
        <title>Complete Genome Sequence of Polypropylene Glycol- and Polyethylene Glycol-Degrading Sphingopyxis macrogoltabida Strain EY-1.</title>
        <authorList>
            <person name="Ohtsubo Y."/>
            <person name="Nagata Y."/>
            <person name="Numata M."/>
            <person name="Tsuchikane K."/>
            <person name="Hosoyama A."/>
            <person name="Yamazoe A."/>
            <person name="Tsuda M."/>
            <person name="Fujita N."/>
            <person name="Kawai F."/>
        </authorList>
    </citation>
    <scope>NUCLEOTIDE SEQUENCE [LARGE SCALE GENOMIC DNA]</scope>
    <source>
        <strain evidence="2 3">EY-1</strain>
    </source>
</reference>
<dbReference type="PATRIC" id="fig|33050.5.peg.1625"/>
<evidence type="ECO:0000313" key="2">
    <source>
        <dbReference type="EMBL" id="ALH80278.1"/>
    </source>
</evidence>
<gene>
    <name evidence="2" type="ORF">AN936_07810</name>
</gene>
<feature type="chain" id="PRO_5006039164" evidence="1">
    <location>
        <begin position="23"/>
        <end position="249"/>
    </location>
</feature>
<dbReference type="RefSeq" id="WP_054587643.1">
    <property type="nucleotide sequence ID" value="NZ_CP012700.1"/>
</dbReference>
<dbReference type="KEGG" id="smag:AN936_07810"/>
<name>A0A0N9UYT5_SPHMC</name>
<dbReference type="EMBL" id="CP012700">
    <property type="protein sequence ID" value="ALH80278.1"/>
    <property type="molecule type" value="Genomic_DNA"/>
</dbReference>
<dbReference type="OrthoDB" id="7206605at2"/>
<organism evidence="2 3">
    <name type="scientific">Sphingopyxis macrogoltabida</name>
    <name type="common">Sphingomonas macrogoltabidus</name>
    <dbReference type="NCBI Taxonomy" id="33050"/>
    <lineage>
        <taxon>Bacteria</taxon>
        <taxon>Pseudomonadati</taxon>
        <taxon>Pseudomonadota</taxon>
        <taxon>Alphaproteobacteria</taxon>
        <taxon>Sphingomonadales</taxon>
        <taxon>Sphingomonadaceae</taxon>
        <taxon>Sphingopyxis</taxon>
    </lineage>
</organism>
<proteinExistence type="predicted"/>
<feature type="signal peptide" evidence="1">
    <location>
        <begin position="1"/>
        <end position="22"/>
    </location>
</feature>
<protein>
    <submittedName>
        <fullName evidence="2">Uncharacterized protein</fullName>
    </submittedName>
</protein>
<sequence>MRKSVLAAVIALSGLVSPAASAFDPDTPVGEKPEAFPITLGDEEDATIDLAFRTAFGLPKGAEPEAARTIDERSYHFRPVAIHLLEDNTGVLLSVGSLDEAGHSEGGLNAIHYLKSSPDGWVKQGEWIGLGATGTVGNGATSWAFSSLLGRNPYLITAGGGVWQGCAIGSAAVTELAPDGPVDRGSFTDGMSSGAGLGQTEQEYEGKIAAAVPDKSFTVAYTGTRSFKQEYVLKNGKYELVGKDQVPGC</sequence>
<keyword evidence="1" id="KW-0732">Signal</keyword>
<dbReference type="Proteomes" id="UP000058074">
    <property type="component" value="Chromosome"/>
</dbReference>
<evidence type="ECO:0000313" key="3">
    <source>
        <dbReference type="Proteomes" id="UP000058074"/>
    </source>
</evidence>
<evidence type="ECO:0000256" key="1">
    <source>
        <dbReference type="SAM" id="SignalP"/>
    </source>
</evidence>
<accession>A0A0N9UYT5</accession>
<dbReference type="AlphaFoldDB" id="A0A0N9UYT5"/>